<keyword evidence="3 5" id="KW-1133">Transmembrane helix</keyword>
<dbReference type="PROSITE" id="PS50850">
    <property type="entry name" value="MFS"/>
    <property type="match status" value="1"/>
</dbReference>
<sequence length="260" mass="28265">MTTEHSPLLGSDIAPPAQYTGVADERAILDHDAVYRRFTNAQKRVIVALVSWAGLVPLFVSGSFIPAIPQVAREFNSTGSIVNLAISLSIFAVALGTLVWASYSGFYGRRPIYLLSLPILAIGSLGVASARTISTLMACCVSAMLERERDIAGRGLRGMTSVDRGRGRREIGELVVNGLFGLDVGLWGNENPSWASGEGNVCESDERTELMEDVRREESVRQALPRCVMSVLGCRVWWSSGSSGLTFDFHNIRSHLAVNY</sequence>
<dbReference type="Proteomes" id="UP000298061">
    <property type="component" value="Unassembled WGS sequence"/>
</dbReference>
<evidence type="ECO:0000313" key="8">
    <source>
        <dbReference type="Proteomes" id="UP000298061"/>
    </source>
</evidence>
<keyword evidence="8" id="KW-1185">Reference proteome</keyword>
<dbReference type="GO" id="GO:0005886">
    <property type="term" value="C:plasma membrane"/>
    <property type="evidence" value="ECO:0007669"/>
    <property type="project" value="TreeGrafter"/>
</dbReference>
<dbReference type="OrthoDB" id="2674276at2759"/>
<comment type="subcellular location">
    <subcellularLocation>
        <location evidence="1">Membrane</location>
        <topology evidence="1">Multi-pass membrane protein</topology>
    </subcellularLocation>
</comment>
<protein>
    <recommendedName>
        <fullName evidence="6">Major facilitator superfamily (MFS) profile domain-containing protein</fullName>
    </recommendedName>
</protein>
<evidence type="ECO:0000256" key="5">
    <source>
        <dbReference type="SAM" id="Phobius"/>
    </source>
</evidence>
<evidence type="ECO:0000256" key="4">
    <source>
        <dbReference type="ARBA" id="ARBA00023136"/>
    </source>
</evidence>
<dbReference type="SUPFAM" id="SSF103473">
    <property type="entry name" value="MFS general substrate transporter"/>
    <property type="match status" value="1"/>
</dbReference>
<organism evidence="7 8">
    <name type="scientific">Hericium alpestre</name>
    <dbReference type="NCBI Taxonomy" id="135208"/>
    <lineage>
        <taxon>Eukaryota</taxon>
        <taxon>Fungi</taxon>
        <taxon>Dikarya</taxon>
        <taxon>Basidiomycota</taxon>
        <taxon>Agaricomycotina</taxon>
        <taxon>Agaricomycetes</taxon>
        <taxon>Russulales</taxon>
        <taxon>Hericiaceae</taxon>
        <taxon>Hericium</taxon>
    </lineage>
</organism>
<evidence type="ECO:0000313" key="7">
    <source>
        <dbReference type="EMBL" id="TFY82779.1"/>
    </source>
</evidence>
<feature type="domain" description="Major facilitator superfamily (MFS) profile" evidence="6">
    <location>
        <begin position="46"/>
        <end position="260"/>
    </location>
</feature>
<dbReference type="PANTHER" id="PTHR23502">
    <property type="entry name" value="MAJOR FACILITATOR SUPERFAMILY"/>
    <property type="match status" value="1"/>
</dbReference>
<dbReference type="PANTHER" id="PTHR23502:SF64">
    <property type="entry name" value="TRANSPORTER, PUTATIVE (AFU_ORTHOLOGUE AFUA_3G11760)-RELATED"/>
    <property type="match status" value="1"/>
</dbReference>
<evidence type="ECO:0000259" key="6">
    <source>
        <dbReference type="PROSITE" id="PS50850"/>
    </source>
</evidence>
<dbReference type="AlphaFoldDB" id="A0A4Z0AA12"/>
<keyword evidence="4 5" id="KW-0472">Membrane</keyword>
<dbReference type="EMBL" id="SFCI01000079">
    <property type="protein sequence ID" value="TFY82779.1"/>
    <property type="molecule type" value="Genomic_DNA"/>
</dbReference>
<evidence type="ECO:0000256" key="3">
    <source>
        <dbReference type="ARBA" id="ARBA00022989"/>
    </source>
</evidence>
<comment type="caution">
    <text evidence="7">The sequence shown here is derived from an EMBL/GenBank/DDBJ whole genome shotgun (WGS) entry which is preliminary data.</text>
</comment>
<reference evidence="7 8" key="1">
    <citation type="submission" date="2019-02" db="EMBL/GenBank/DDBJ databases">
        <title>Genome sequencing of the rare red list fungi Hericium alpestre (H. flagellum).</title>
        <authorList>
            <person name="Buettner E."/>
            <person name="Kellner H."/>
        </authorList>
    </citation>
    <scope>NUCLEOTIDE SEQUENCE [LARGE SCALE GENOMIC DNA]</scope>
    <source>
        <strain evidence="7 8">DSM 108284</strain>
    </source>
</reference>
<keyword evidence="2 5" id="KW-0812">Transmembrane</keyword>
<feature type="transmembrane region" description="Helical" evidence="5">
    <location>
        <begin position="112"/>
        <end position="130"/>
    </location>
</feature>
<evidence type="ECO:0000256" key="1">
    <source>
        <dbReference type="ARBA" id="ARBA00004141"/>
    </source>
</evidence>
<evidence type="ECO:0000256" key="2">
    <source>
        <dbReference type="ARBA" id="ARBA00022692"/>
    </source>
</evidence>
<name>A0A4Z0AA12_9AGAM</name>
<feature type="transmembrane region" description="Helical" evidence="5">
    <location>
        <begin position="45"/>
        <end position="68"/>
    </location>
</feature>
<dbReference type="GO" id="GO:0022857">
    <property type="term" value="F:transmembrane transporter activity"/>
    <property type="evidence" value="ECO:0007669"/>
    <property type="project" value="InterPro"/>
</dbReference>
<dbReference type="STRING" id="135208.A0A4Z0AA12"/>
<dbReference type="InterPro" id="IPR036259">
    <property type="entry name" value="MFS_trans_sf"/>
</dbReference>
<dbReference type="InterPro" id="IPR020846">
    <property type="entry name" value="MFS_dom"/>
</dbReference>
<proteinExistence type="predicted"/>
<dbReference type="Gene3D" id="1.20.1720.10">
    <property type="entry name" value="Multidrug resistance protein D"/>
    <property type="match status" value="1"/>
</dbReference>
<gene>
    <name evidence="7" type="ORF">EWM64_g1236</name>
</gene>
<feature type="transmembrane region" description="Helical" evidence="5">
    <location>
        <begin position="80"/>
        <end position="100"/>
    </location>
</feature>
<accession>A0A4Z0AA12</accession>